<dbReference type="SUPFAM" id="SSF49299">
    <property type="entry name" value="PKD domain"/>
    <property type="match status" value="1"/>
</dbReference>
<dbReference type="SUPFAM" id="SSF49785">
    <property type="entry name" value="Galactose-binding domain-like"/>
    <property type="match status" value="1"/>
</dbReference>
<evidence type="ECO:0000313" key="3">
    <source>
        <dbReference type="Proteomes" id="UP000188181"/>
    </source>
</evidence>
<dbReference type="InterPro" id="IPR013783">
    <property type="entry name" value="Ig-like_fold"/>
</dbReference>
<protein>
    <submittedName>
        <fullName evidence="2">F5/8 type C domain protein</fullName>
    </submittedName>
</protein>
<dbReference type="InterPro" id="IPR008979">
    <property type="entry name" value="Galactose-bd-like_sf"/>
</dbReference>
<dbReference type="Pfam" id="PF22352">
    <property type="entry name" value="K319L-like_PKD"/>
    <property type="match status" value="1"/>
</dbReference>
<dbReference type="OrthoDB" id="9809781at2"/>
<keyword evidence="3" id="KW-1185">Reference proteome</keyword>
<dbReference type="InterPro" id="IPR000421">
    <property type="entry name" value="FA58C"/>
</dbReference>
<name>A0A1Q2MB46_9BACT</name>
<dbReference type="Gene3D" id="2.60.120.260">
    <property type="entry name" value="Galactose-binding domain-like"/>
    <property type="match status" value="2"/>
</dbReference>
<evidence type="ECO:0000259" key="1">
    <source>
        <dbReference type="Pfam" id="PF00754"/>
    </source>
</evidence>
<dbReference type="KEGG" id="pbas:SMSP2_00235"/>
<dbReference type="Gene3D" id="2.60.40.10">
    <property type="entry name" value="Immunoglobulins"/>
    <property type="match status" value="2"/>
</dbReference>
<dbReference type="Proteomes" id="UP000188181">
    <property type="component" value="Chromosome"/>
</dbReference>
<dbReference type="EMBL" id="CP019646">
    <property type="protein sequence ID" value="AQQ69901.1"/>
    <property type="molecule type" value="Genomic_DNA"/>
</dbReference>
<dbReference type="STRING" id="1851148.SMSP2_00235"/>
<evidence type="ECO:0000313" key="2">
    <source>
        <dbReference type="EMBL" id="AQQ69901.1"/>
    </source>
</evidence>
<gene>
    <name evidence="2" type="ORF">SMSP2_00235</name>
</gene>
<reference evidence="3" key="1">
    <citation type="submission" date="2017-02" db="EMBL/GenBank/DDBJ databases">
        <title>Comparative genomics and description of representatives of a novel lineage of planctomycetes thriving in anoxic sediments.</title>
        <authorList>
            <person name="Spring S."/>
            <person name="Bunk B."/>
            <person name="Sproer C."/>
        </authorList>
    </citation>
    <scope>NUCLEOTIDE SEQUENCE [LARGE SCALE GENOMIC DNA]</scope>
    <source>
        <strain evidence="3">SM-Chi-D1</strain>
    </source>
</reference>
<feature type="domain" description="F5/8 type C" evidence="1">
    <location>
        <begin position="287"/>
        <end position="417"/>
    </location>
</feature>
<accession>A0A1Q2MB46</accession>
<dbReference type="AlphaFoldDB" id="A0A1Q2MB46"/>
<dbReference type="RefSeq" id="WP_146682203.1">
    <property type="nucleotide sequence ID" value="NZ_CP019646.1"/>
</dbReference>
<sequence>MKKTLFLISIFLISGVISAVEIQDVVVWDYSSYYYGSRYDFYPDYVVNGYGLDTETGFHTGDRWEYAYWMNGIGTKVVNGDQFIEFKLGPIPYYLTDIHIWNFNRNGYTSRGTQEMEILVRNGGSYTSLGVFTLGRGTGQDDYPGETIPISHTEPVTYVKFVPLTTYGDASYAGLSEVKFYGNGTSNEPPYVFAGKPQQLKGLNATLKGAVTDDGGTPSISWSKISGPGNVTFTDSSDPATEVTFSDYGLYELELSADDSSYEVYQFTTVRCIPEWWKEIDEVTVDSSTTAYSQYYEAENVINGNGLYDTGYHTAASYDYHWCSADSPSSAEIVFALETTTSLNGVRIWNFNHSYGGYLENCAISNFEISVSNDKANWESLGTFSLDNPLDWPWDTSKIIPLSPTQSYQYIKFDSFSSFSSTNVAFSEVRFSGTPDNTSPTVDAGEDLDTWLAPDEAVAAIDITAADDGEPTPPGELAYTWTKVSGPEGYSFDSDSIEDPTVTFTEAGEYEFQVEVTDSEFIVTDNVIVTVYINGCEHAKAQPEYVPLPGDADANCKVNLADFSLVAAGWLECNSSDPNECF</sequence>
<organism evidence="2 3">
    <name type="scientific">Limihaloglobus sulfuriphilus</name>
    <dbReference type="NCBI Taxonomy" id="1851148"/>
    <lineage>
        <taxon>Bacteria</taxon>
        <taxon>Pseudomonadati</taxon>
        <taxon>Planctomycetota</taxon>
        <taxon>Phycisphaerae</taxon>
        <taxon>Sedimentisphaerales</taxon>
        <taxon>Sedimentisphaeraceae</taxon>
        <taxon>Limihaloglobus</taxon>
    </lineage>
</organism>
<proteinExistence type="predicted"/>
<dbReference type="Pfam" id="PF00754">
    <property type="entry name" value="F5_F8_type_C"/>
    <property type="match status" value="1"/>
</dbReference>
<dbReference type="InterPro" id="IPR035986">
    <property type="entry name" value="PKD_dom_sf"/>
</dbReference>